<dbReference type="RefSeq" id="WP_201082550.1">
    <property type="nucleotide sequence ID" value="NZ_CP067421.1"/>
</dbReference>
<reference evidence="1" key="1">
    <citation type="submission" date="2021-02" db="EMBL/GenBank/DDBJ databases">
        <title>Skermanella TT6 skin isolate.</title>
        <authorList>
            <person name="Lee K."/>
            <person name="Ganzorig M."/>
        </authorList>
    </citation>
    <scope>NUCLEOTIDE SEQUENCE</scope>
    <source>
        <strain evidence="1">TT6</strain>
    </source>
</reference>
<name>A0ABX7BFH8_9PROT</name>
<gene>
    <name evidence="1" type="ORF">IGS68_28780</name>
</gene>
<dbReference type="Proteomes" id="UP000595197">
    <property type="component" value="Plasmid pTT6-1"/>
</dbReference>
<accession>A0ABX7BFH8</accession>
<sequence>MLDLSWLTSPPQPERPTLHELLENGDLARAATFLDFYIQAQIAAAWRGDLGEVIRNEAKAAEARQYLQILWENEGLTPEKAREWIDQF</sequence>
<geneLocation type="plasmid" evidence="1 2">
    <name>pTT6-1</name>
</geneLocation>
<evidence type="ECO:0000313" key="1">
    <source>
        <dbReference type="EMBL" id="QQP93142.1"/>
    </source>
</evidence>
<protein>
    <submittedName>
        <fullName evidence="1">Uncharacterized protein</fullName>
    </submittedName>
</protein>
<keyword evidence="1" id="KW-0614">Plasmid</keyword>
<keyword evidence="2" id="KW-1185">Reference proteome</keyword>
<proteinExistence type="predicted"/>
<evidence type="ECO:0000313" key="2">
    <source>
        <dbReference type="Proteomes" id="UP000595197"/>
    </source>
</evidence>
<dbReference type="EMBL" id="CP067421">
    <property type="protein sequence ID" value="QQP93142.1"/>
    <property type="molecule type" value="Genomic_DNA"/>
</dbReference>
<organism evidence="1 2">
    <name type="scientific">Skermanella cutis</name>
    <dbReference type="NCBI Taxonomy" id="2775420"/>
    <lineage>
        <taxon>Bacteria</taxon>
        <taxon>Pseudomonadati</taxon>
        <taxon>Pseudomonadota</taxon>
        <taxon>Alphaproteobacteria</taxon>
        <taxon>Rhodospirillales</taxon>
        <taxon>Azospirillaceae</taxon>
        <taxon>Skermanella</taxon>
    </lineage>
</organism>